<accession>A0A699VR81</accession>
<evidence type="ECO:0000313" key="1">
    <source>
        <dbReference type="EMBL" id="GFD35581.1"/>
    </source>
</evidence>
<name>A0A699VR81_TANCI</name>
<reference evidence="1" key="1">
    <citation type="journal article" date="2019" name="Sci. Rep.">
        <title>Draft genome of Tanacetum cinerariifolium, the natural source of mosquito coil.</title>
        <authorList>
            <person name="Yamashiro T."/>
            <person name="Shiraishi A."/>
            <person name="Satake H."/>
            <person name="Nakayama K."/>
        </authorList>
    </citation>
    <scope>NUCLEOTIDE SEQUENCE</scope>
</reference>
<feature type="non-terminal residue" evidence="1">
    <location>
        <position position="1"/>
    </location>
</feature>
<dbReference type="AlphaFoldDB" id="A0A699VR81"/>
<proteinExistence type="predicted"/>
<protein>
    <submittedName>
        <fullName evidence="1">Uncharacterized protein</fullName>
    </submittedName>
</protein>
<dbReference type="EMBL" id="BKCJ011460542">
    <property type="protein sequence ID" value="GFD35581.1"/>
    <property type="molecule type" value="Genomic_DNA"/>
</dbReference>
<organism evidence="1">
    <name type="scientific">Tanacetum cinerariifolium</name>
    <name type="common">Dalmatian daisy</name>
    <name type="synonym">Chrysanthemum cinerariifolium</name>
    <dbReference type="NCBI Taxonomy" id="118510"/>
    <lineage>
        <taxon>Eukaryota</taxon>
        <taxon>Viridiplantae</taxon>
        <taxon>Streptophyta</taxon>
        <taxon>Embryophyta</taxon>
        <taxon>Tracheophyta</taxon>
        <taxon>Spermatophyta</taxon>
        <taxon>Magnoliopsida</taxon>
        <taxon>eudicotyledons</taxon>
        <taxon>Gunneridae</taxon>
        <taxon>Pentapetalae</taxon>
        <taxon>asterids</taxon>
        <taxon>campanulids</taxon>
        <taxon>Asterales</taxon>
        <taxon>Asteraceae</taxon>
        <taxon>Asteroideae</taxon>
        <taxon>Anthemideae</taxon>
        <taxon>Anthemidinae</taxon>
        <taxon>Tanacetum</taxon>
    </lineage>
</organism>
<gene>
    <name evidence="1" type="ORF">Tci_907550</name>
</gene>
<comment type="caution">
    <text evidence="1">The sequence shown here is derived from an EMBL/GenBank/DDBJ whole genome shotgun (WGS) entry which is preliminary data.</text>
</comment>
<sequence>LPETDMSLWKRACFTAPTSRFEDVWDDMVRDMEEKAPTTGALSQRVTDLSTTFARDTHKIYIQLEDAHDDRTLQRSQVNTLFRDIQYHLYTAVLVESEDTYAMQA</sequence>